<dbReference type="AlphaFoldDB" id="A0A699H7S1"/>
<protein>
    <submittedName>
        <fullName evidence="1">Uncharacterized protein</fullName>
    </submittedName>
</protein>
<proteinExistence type="predicted"/>
<evidence type="ECO:0000313" key="1">
    <source>
        <dbReference type="EMBL" id="GEX56869.1"/>
    </source>
</evidence>
<organism evidence="1">
    <name type="scientific">Tanacetum cinerariifolium</name>
    <name type="common">Dalmatian daisy</name>
    <name type="synonym">Chrysanthemum cinerariifolium</name>
    <dbReference type="NCBI Taxonomy" id="118510"/>
    <lineage>
        <taxon>Eukaryota</taxon>
        <taxon>Viridiplantae</taxon>
        <taxon>Streptophyta</taxon>
        <taxon>Embryophyta</taxon>
        <taxon>Tracheophyta</taxon>
        <taxon>Spermatophyta</taxon>
        <taxon>Magnoliopsida</taxon>
        <taxon>eudicotyledons</taxon>
        <taxon>Gunneridae</taxon>
        <taxon>Pentapetalae</taxon>
        <taxon>asterids</taxon>
        <taxon>campanulids</taxon>
        <taxon>Asterales</taxon>
        <taxon>Asteraceae</taxon>
        <taxon>Asteroideae</taxon>
        <taxon>Anthemideae</taxon>
        <taxon>Anthemidinae</taxon>
        <taxon>Tanacetum</taxon>
    </lineage>
</organism>
<dbReference type="EMBL" id="BKCJ010116152">
    <property type="protein sequence ID" value="GEX56869.1"/>
    <property type="molecule type" value="Genomic_DNA"/>
</dbReference>
<gene>
    <name evidence="1" type="ORF">Tci_328844</name>
</gene>
<accession>A0A699H7S1</accession>
<sequence>MTRSSNEGKTSHAIAANLSELKLKKILIDKMERNKLIHRSDQQKTLYKALIDPYETDKVILDTYEDTVTIKRRQDDEDDEEEPSAGSN</sequence>
<name>A0A699H7S1_TANCI</name>
<comment type="caution">
    <text evidence="1">The sequence shown here is derived from an EMBL/GenBank/DDBJ whole genome shotgun (WGS) entry which is preliminary data.</text>
</comment>
<reference evidence="1" key="1">
    <citation type="journal article" date="2019" name="Sci. Rep.">
        <title>Draft genome of Tanacetum cinerariifolium, the natural source of mosquito coil.</title>
        <authorList>
            <person name="Yamashiro T."/>
            <person name="Shiraishi A."/>
            <person name="Satake H."/>
            <person name="Nakayama K."/>
        </authorList>
    </citation>
    <scope>NUCLEOTIDE SEQUENCE</scope>
</reference>